<dbReference type="PANTHER" id="PTHR32097">
    <property type="entry name" value="CAMP-BINDING PROTEIN 1-RELATED"/>
    <property type="match status" value="1"/>
</dbReference>
<dbReference type="AlphaFoldDB" id="A0A9D1PJS8"/>
<sequence>MSVSLKKGQKVSLTKESNSGLNTVLVGLGWDEAPKKSGGFLSSLFSSASQSIDCDASALMLRNGKLLGTHDVVYFGNLAHSTGTVTHLGDNLTGEGAGDDEQIIVNLAQVPNDYDRIVMVVNIYKADERHQHFGMIKNAFIRIVDSRNNAELCRFNLSDDYTGMTAMIFGELYRSDGEWKFNAIGQGTTDSGLKELLARFHD</sequence>
<evidence type="ECO:0000259" key="1">
    <source>
        <dbReference type="Pfam" id="PF02342"/>
    </source>
</evidence>
<feature type="domain" description="TerD" evidence="1">
    <location>
        <begin position="1"/>
        <end position="200"/>
    </location>
</feature>
<comment type="caution">
    <text evidence="2">The sequence shown here is derived from an EMBL/GenBank/DDBJ whole genome shotgun (WGS) entry which is preliminary data.</text>
</comment>
<gene>
    <name evidence="2" type="ORF">H9746_06115</name>
</gene>
<dbReference type="EMBL" id="DXIE01000035">
    <property type="protein sequence ID" value="HIV62396.1"/>
    <property type="molecule type" value="Genomic_DNA"/>
</dbReference>
<dbReference type="InterPro" id="IPR003325">
    <property type="entry name" value="TerD"/>
</dbReference>
<dbReference type="PANTHER" id="PTHR32097:SF15">
    <property type="entry name" value="STRESS RESPONSE PROTEIN SCP2"/>
    <property type="match status" value="1"/>
</dbReference>
<proteinExistence type="predicted"/>
<dbReference type="Pfam" id="PF02342">
    <property type="entry name" value="TerD"/>
    <property type="match status" value="1"/>
</dbReference>
<evidence type="ECO:0000313" key="3">
    <source>
        <dbReference type="Proteomes" id="UP000886808"/>
    </source>
</evidence>
<dbReference type="Proteomes" id="UP000886808">
    <property type="component" value="Unassembled WGS sequence"/>
</dbReference>
<dbReference type="InterPro" id="IPR051324">
    <property type="entry name" value="Stress/Tellurium_Resist"/>
</dbReference>
<name>A0A9D1PJS8_9FIRM</name>
<reference evidence="2" key="2">
    <citation type="submission" date="2021-04" db="EMBL/GenBank/DDBJ databases">
        <authorList>
            <person name="Gilroy R."/>
        </authorList>
    </citation>
    <scope>NUCLEOTIDE SEQUENCE</scope>
    <source>
        <strain evidence="2">CHK193-4272</strain>
    </source>
</reference>
<dbReference type="Gene3D" id="2.60.60.30">
    <property type="entry name" value="sav2460 like domains"/>
    <property type="match status" value="1"/>
</dbReference>
<accession>A0A9D1PJS8</accession>
<protein>
    <submittedName>
        <fullName evidence="2">TerD family protein</fullName>
    </submittedName>
</protein>
<dbReference type="CDD" id="cd06974">
    <property type="entry name" value="TerD_like"/>
    <property type="match status" value="1"/>
</dbReference>
<organism evidence="2 3">
    <name type="scientific">Candidatus Butyricicoccus avistercoris</name>
    <dbReference type="NCBI Taxonomy" id="2838518"/>
    <lineage>
        <taxon>Bacteria</taxon>
        <taxon>Bacillati</taxon>
        <taxon>Bacillota</taxon>
        <taxon>Clostridia</taxon>
        <taxon>Eubacteriales</taxon>
        <taxon>Butyricicoccaceae</taxon>
        <taxon>Butyricicoccus</taxon>
    </lineage>
</organism>
<reference evidence="2" key="1">
    <citation type="journal article" date="2021" name="PeerJ">
        <title>Extensive microbial diversity within the chicken gut microbiome revealed by metagenomics and culture.</title>
        <authorList>
            <person name="Gilroy R."/>
            <person name="Ravi A."/>
            <person name="Getino M."/>
            <person name="Pursley I."/>
            <person name="Horton D.L."/>
            <person name="Alikhan N.F."/>
            <person name="Baker D."/>
            <person name="Gharbi K."/>
            <person name="Hall N."/>
            <person name="Watson M."/>
            <person name="Adriaenssens E.M."/>
            <person name="Foster-Nyarko E."/>
            <person name="Jarju S."/>
            <person name="Secka A."/>
            <person name="Antonio M."/>
            <person name="Oren A."/>
            <person name="Chaudhuri R.R."/>
            <person name="La Ragione R."/>
            <person name="Hildebrand F."/>
            <person name="Pallen M.J."/>
        </authorList>
    </citation>
    <scope>NUCLEOTIDE SEQUENCE</scope>
    <source>
        <strain evidence="2">CHK193-4272</strain>
    </source>
</reference>
<evidence type="ECO:0000313" key="2">
    <source>
        <dbReference type="EMBL" id="HIV62396.1"/>
    </source>
</evidence>